<dbReference type="Gene3D" id="3.30.530.20">
    <property type="match status" value="1"/>
</dbReference>
<organism evidence="1 2">
    <name type="scientific">Streptomyces cinnamoneus</name>
    <name type="common">Streptoverticillium cinnamoneum</name>
    <dbReference type="NCBI Taxonomy" id="53446"/>
    <lineage>
        <taxon>Bacteria</taxon>
        <taxon>Bacillati</taxon>
        <taxon>Actinomycetota</taxon>
        <taxon>Actinomycetes</taxon>
        <taxon>Kitasatosporales</taxon>
        <taxon>Streptomycetaceae</taxon>
        <taxon>Streptomyces</taxon>
        <taxon>Streptomyces cinnamoneus group</taxon>
    </lineage>
</organism>
<name>A0A918TFC7_STRCJ</name>
<dbReference type="EMBL" id="BMVB01000005">
    <property type="protein sequence ID" value="GHC45242.1"/>
    <property type="molecule type" value="Genomic_DNA"/>
</dbReference>
<dbReference type="AlphaFoldDB" id="A0A918TFC7"/>
<dbReference type="InterPro" id="IPR023393">
    <property type="entry name" value="START-like_dom_sf"/>
</dbReference>
<sequence length="157" mass="17187">METLTVRRVIAAPIADVFAWCTTTTNYTRSPFVLKARLARPGAGAPYGVGAVRLHTWVIGWFRERITSYNPPYDFDYAVDRSFPPARHELGRMTFTEVAEGTLVVWTTTFQVRFPFGAALTRVVAKPVIAHVFGRILDAAGTALTATPAGRPGSASE</sequence>
<dbReference type="CDD" id="cd07821">
    <property type="entry name" value="PYR_PYL_RCAR_like"/>
    <property type="match status" value="1"/>
</dbReference>
<comment type="caution">
    <text evidence="1">The sequence shown here is derived from an EMBL/GenBank/DDBJ whole genome shotgun (WGS) entry which is preliminary data.</text>
</comment>
<gene>
    <name evidence="1" type="ORF">GCM10010507_20570</name>
</gene>
<dbReference type="InterPro" id="IPR019587">
    <property type="entry name" value="Polyketide_cyclase/dehydratase"/>
</dbReference>
<protein>
    <recommendedName>
        <fullName evidence="3">MxaD family protein</fullName>
    </recommendedName>
</protein>
<reference evidence="1" key="2">
    <citation type="submission" date="2020-09" db="EMBL/GenBank/DDBJ databases">
        <authorList>
            <person name="Sun Q."/>
            <person name="Ohkuma M."/>
        </authorList>
    </citation>
    <scope>NUCLEOTIDE SEQUENCE</scope>
    <source>
        <strain evidence="1">JCM 4633</strain>
    </source>
</reference>
<evidence type="ECO:0000313" key="2">
    <source>
        <dbReference type="Proteomes" id="UP000646244"/>
    </source>
</evidence>
<reference evidence="1" key="1">
    <citation type="journal article" date="2014" name="Int. J. Syst. Evol. Microbiol.">
        <title>Complete genome sequence of Corynebacterium casei LMG S-19264T (=DSM 44701T), isolated from a smear-ripened cheese.</title>
        <authorList>
            <consortium name="US DOE Joint Genome Institute (JGI-PGF)"/>
            <person name="Walter F."/>
            <person name="Albersmeier A."/>
            <person name="Kalinowski J."/>
            <person name="Ruckert C."/>
        </authorList>
    </citation>
    <scope>NUCLEOTIDE SEQUENCE</scope>
    <source>
        <strain evidence="1">JCM 4633</strain>
    </source>
</reference>
<dbReference type="Proteomes" id="UP000646244">
    <property type="component" value="Unassembled WGS sequence"/>
</dbReference>
<evidence type="ECO:0000313" key="1">
    <source>
        <dbReference type="EMBL" id="GHC45242.1"/>
    </source>
</evidence>
<evidence type="ECO:0008006" key="3">
    <source>
        <dbReference type="Google" id="ProtNLM"/>
    </source>
</evidence>
<accession>A0A918TFC7</accession>
<dbReference type="SUPFAM" id="SSF55961">
    <property type="entry name" value="Bet v1-like"/>
    <property type="match status" value="1"/>
</dbReference>
<proteinExistence type="predicted"/>
<dbReference type="Pfam" id="PF10604">
    <property type="entry name" value="Polyketide_cyc2"/>
    <property type="match status" value="1"/>
</dbReference>
<dbReference type="RefSeq" id="WP_190109368.1">
    <property type="nucleotide sequence ID" value="NZ_BMVB01000005.1"/>
</dbReference>